<evidence type="ECO:0000256" key="1">
    <source>
        <dbReference type="SAM" id="MobiDB-lite"/>
    </source>
</evidence>
<evidence type="ECO:0000313" key="2">
    <source>
        <dbReference type="EMBL" id="CAE0719978.1"/>
    </source>
</evidence>
<reference evidence="2" key="1">
    <citation type="submission" date="2021-01" db="EMBL/GenBank/DDBJ databases">
        <authorList>
            <person name="Corre E."/>
            <person name="Pelletier E."/>
            <person name="Niang G."/>
            <person name="Scheremetjew M."/>
            <person name="Finn R."/>
            <person name="Kale V."/>
            <person name="Holt S."/>
            <person name="Cochrane G."/>
            <person name="Meng A."/>
            <person name="Brown T."/>
            <person name="Cohen L."/>
        </authorList>
    </citation>
    <scope>NUCLEOTIDE SEQUENCE</scope>
    <source>
        <strain evidence="2">10249 10 AB</strain>
    </source>
</reference>
<name>A0A7S4ALV7_9STRA</name>
<dbReference type="EMBL" id="HBIX01017672">
    <property type="protein sequence ID" value="CAE0719978.1"/>
    <property type="molecule type" value="Transcribed_RNA"/>
</dbReference>
<organism evidence="2">
    <name type="scientific">Pseudo-nitzschia australis</name>
    <dbReference type="NCBI Taxonomy" id="44445"/>
    <lineage>
        <taxon>Eukaryota</taxon>
        <taxon>Sar</taxon>
        <taxon>Stramenopiles</taxon>
        <taxon>Ochrophyta</taxon>
        <taxon>Bacillariophyta</taxon>
        <taxon>Bacillariophyceae</taxon>
        <taxon>Bacillariophycidae</taxon>
        <taxon>Bacillariales</taxon>
        <taxon>Bacillariaceae</taxon>
        <taxon>Pseudo-nitzschia</taxon>
    </lineage>
</organism>
<proteinExistence type="predicted"/>
<gene>
    <name evidence="2" type="ORF">PAUS00366_LOCUS12732</name>
</gene>
<sequence length="198" mass="22763">MAPEEDPRFRKPVLTTNTIHTPLHEQPITDGMGHVELQENTEDVVNISSVHSTYSKSDIAQQMKEQRRKWDRVRRDAIRMQGHLLPEDTPLDERTSTRRQTWGPSVETKEMVSRISADEQAKRWNIGVKRAQMTIDATTTQRGIRNVQNSLSRRLPTQLYRLKGTAPGTWYTDTFHPSVPSITRQDKAAQVFSNGRIC</sequence>
<protein>
    <submittedName>
        <fullName evidence="2">Uncharacterized protein</fullName>
    </submittedName>
</protein>
<dbReference type="AlphaFoldDB" id="A0A7S4ALV7"/>
<accession>A0A7S4ALV7</accession>
<feature type="region of interest" description="Disordered" evidence="1">
    <location>
        <begin position="87"/>
        <end position="106"/>
    </location>
</feature>